<evidence type="ECO:0000313" key="1">
    <source>
        <dbReference type="EMBL" id="ERF67681.1"/>
    </source>
</evidence>
<organism evidence="1 2">
    <name type="scientific">Cutibacterium granulosum TM11</name>
    <dbReference type="NCBI Taxonomy" id="1292373"/>
    <lineage>
        <taxon>Bacteria</taxon>
        <taxon>Bacillati</taxon>
        <taxon>Actinomycetota</taxon>
        <taxon>Actinomycetes</taxon>
        <taxon>Propionibacteriales</taxon>
        <taxon>Propionibacteriaceae</taxon>
        <taxon>Cutibacterium</taxon>
    </lineage>
</organism>
<protein>
    <submittedName>
        <fullName evidence="1">Glycosyl hydrolase family protein</fullName>
    </submittedName>
</protein>
<accession>A0ACB4UQ72</accession>
<dbReference type="Proteomes" id="UP000053711">
    <property type="component" value="Unassembled WGS sequence"/>
</dbReference>
<keyword evidence="2" id="KW-1185">Reference proteome</keyword>
<comment type="caution">
    <text evidence="1">The sequence shown here is derived from an EMBL/GenBank/DDBJ whole genome shotgun (WGS) entry which is preliminary data.</text>
</comment>
<reference evidence="1 2" key="1">
    <citation type="journal article" date="2013" name="BMC Genomics">
        <title>Comparative genomics reveals distinct host-interacting traits of three major human-associated propionibacteria.</title>
        <authorList>
            <person name="Mak T.N."/>
            <person name="Schmid M."/>
            <person name="Brzuszkiewicz E."/>
            <person name="Zeng G."/>
            <person name="Meyer R."/>
            <person name="Sfanos K.S."/>
            <person name="Brinkmann V."/>
            <person name="Meyer T.F."/>
            <person name="Bruggemann H."/>
        </authorList>
    </citation>
    <scope>NUCLEOTIDE SEQUENCE [LARGE SCALE GENOMIC DNA]</scope>
    <source>
        <strain evidence="1 2">TM11</strain>
    </source>
</reference>
<keyword evidence="1" id="KW-0378">Hydrolase</keyword>
<evidence type="ECO:0000313" key="2">
    <source>
        <dbReference type="Proteomes" id="UP000053711"/>
    </source>
</evidence>
<sequence>MNPTSNANHPRNHRPDAGRTPDPEAWARRARLAHRTLRQYFRAGRVLLHEAVPRRRQDRRHSYEWPHSQVTAAATDLACVGIGLATAHDAGQETYWSPLLGAYTSLPRPPHGMGGRIYIDDNAWMGLTHVQRVLAGIGSDKDLRRAQAIHRFIQRSRDTDPSHPAPGGVFWMAQPIWATLLSHCRSGDGSGRGDSRLRAAPDRRCSGMRVGSALSGGLFRASHLLGASASGNHSRNTVSTMPPTQLALRLHQVTGEDRFLRDARPIYEWAREHMLSPDGLFWDNIDLAGNIDPTFWSYNQGVPIGVEALAWQITGSVVHRRRLDEIIEASLAYFRPEEPDGPFDGQPIFFNAIFLKNLLLASTIIPDDRAIRITQCYAERMWRTRCDQDSGLYRRPSADHTELLEQAAMVQLCAVLAADPRCWAWLY</sequence>
<name>A0ACB4UQ72_9ACTN</name>
<proteinExistence type="predicted"/>
<gene>
    <name evidence="1" type="ORF">H640_01698</name>
</gene>
<dbReference type="EMBL" id="AOST01000017">
    <property type="protein sequence ID" value="ERF67681.1"/>
    <property type="molecule type" value="Genomic_DNA"/>
</dbReference>